<gene>
    <name evidence="1" type="ORF">LZG35_12480</name>
</gene>
<dbReference type="Proteomes" id="UP001107961">
    <property type="component" value="Unassembled WGS sequence"/>
</dbReference>
<keyword evidence="2" id="KW-1185">Reference proteome</keyword>
<name>A0A9Q3ZGH9_9GAMM</name>
<proteinExistence type="predicted"/>
<evidence type="ECO:0000313" key="1">
    <source>
        <dbReference type="EMBL" id="MCE7509459.1"/>
    </source>
</evidence>
<reference evidence="1" key="1">
    <citation type="submission" date="2022-01" db="EMBL/GenBank/DDBJ databases">
        <authorList>
            <person name="Karlyshev A.V."/>
            <person name="Jaspars M."/>
        </authorList>
    </citation>
    <scope>NUCLEOTIDE SEQUENCE</scope>
    <source>
        <strain evidence="1">AGSA3-2</strain>
    </source>
</reference>
<dbReference type="InterPro" id="IPR011008">
    <property type="entry name" value="Dimeric_a/b-barrel"/>
</dbReference>
<protein>
    <submittedName>
        <fullName evidence="1">DUF1428 domain-containing protein</fullName>
    </submittedName>
</protein>
<dbReference type="AlphaFoldDB" id="A0A9Q3ZGH9"/>
<dbReference type="SUPFAM" id="SSF54909">
    <property type="entry name" value="Dimeric alpha+beta barrel"/>
    <property type="match status" value="1"/>
</dbReference>
<accession>A0A9Q3ZGH9</accession>
<dbReference type="Pfam" id="PF07237">
    <property type="entry name" value="DUF1428"/>
    <property type="match status" value="1"/>
</dbReference>
<dbReference type="RefSeq" id="WP_022993954.1">
    <property type="nucleotide sequence ID" value="NZ_CBDDTQ010000003.1"/>
</dbReference>
<evidence type="ECO:0000313" key="2">
    <source>
        <dbReference type="Proteomes" id="UP001107961"/>
    </source>
</evidence>
<dbReference type="PIRSF" id="PIRSF007028">
    <property type="entry name" value="UCP007028"/>
    <property type="match status" value="1"/>
</dbReference>
<sequence>MNYVDGFLLPLPKENLDAYLEMSRKAGEVWKEYGAIDYVECVADDVPDGEVTSFPMSVKLEPGEVVVFSWITYASREERDRINEQVMKDPRIAGMDPATMPFDGKRMMWGGFRPVLSL</sequence>
<dbReference type="InterPro" id="IPR009874">
    <property type="entry name" value="DUF1428"/>
</dbReference>
<dbReference type="Gene3D" id="3.30.70.100">
    <property type="match status" value="1"/>
</dbReference>
<comment type="caution">
    <text evidence="1">The sequence shown here is derived from an EMBL/GenBank/DDBJ whole genome shotgun (WGS) entry which is preliminary data.</text>
</comment>
<dbReference type="EMBL" id="JAJVKT010000014">
    <property type="protein sequence ID" value="MCE7509459.1"/>
    <property type="molecule type" value="Genomic_DNA"/>
</dbReference>
<organism evidence="1 2">
    <name type="scientific">Alloalcanivorax xenomutans</name>
    <dbReference type="NCBI Taxonomy" id="1094342"/>
    <lineage>
        <taxon>Bacteria</taxon>
        <taxon>Pseudomonadati</taxon>
        <taxon>Pseudomonadota</taxon>
        <taxon>Gammaproteobacteria</taxon>
        <taxon>Oceanospirillales</taxon>
        <taxon>Alcanivoracaceae</taxon>
        <taxon>Alloalcanivorax</taxon>
    </lineage>
</organism>